<protein>
    <submittedName>
        <fullName evidence="2">Uncharacterized protein</fullName>
    </submittedName>
</protein>
<evidence type="ECO:0000313" key="2">
    <source>
        <dbReference type="EMBL" id="DAF47678.1"/>
    </source>
</evidence>
<accession>A0A8S5S9R8</accession>
<keyword evidence="1" id="KW-1133">Transmembrane helix</keyword>
<evidence type="ECO:0000256" key="1">
    <source>
        <dbReference type="SAM" id="Phobius"/>
    </source>
</evidence>
<keyword evidence="1" id="KW-0812">Transmembrane</keyword>
<feature type="transmembrane region" description="Helical" evidence="1">
    <location>
        <begin position="72"/>
        <end position="90"/>
    </location>
</feature>
<dbReference type="EMBL" id="BK032557">
    <property type="protein sequence ID" value="DAF47678.1"/>
    <property type="molecule type" value="Genomic_DNA"/>
</dbReference>
<sequence>MDTLFIKLFEIFSLPYMFSVICGSYFIIKMVDFLNGEAKVPCWLKRTITFFVGALLFGVFVAYTDTSCECLISSYFCAVFTYDAAIKVLIKKFGIDYKKDASDD</sequence>
<reference evidence="2" key="1">
    <citation type="journal article" date="2021" name="Proc. Natl. Acad. Sci. U.S.A.">
        <title>A Catalog of Tens of Thousands of Viruses from Human Metagenomes Reveals Hidden Associations with Chronic Diseases.</title>
        <authorList>
            <person name="Tisza M.J."/>
            <person name="Buck C.B."/>
        </authorList>
    </citation>
    <scope>NUCLEOTIDE SEQUENCE</scope>
    <source>
        <strain evidence="2">CtByu2</strain>
    </source>
</reference>
<organism evidence="2">
    <name type="scientific">Myoviridae sp. ctByu2</name>
    <dbReference type="NCBI Taxonomy" id="2827668"/>
    <lineage>
        <taxon>Viruses</taxon>
        <taxon>Duplodnaviria</taxon>
        <taxon>Heunggongvirae</taxon>
        <taxon>Uroviricota</taxon>
        <taxon>Caudoviricetes</taxon>
    </lineage>
</organism>
<name>A0A8S5S9R8_9CAUD</name>
<proteinExistence type="predicted"/>
<feature type="transmembrane region" description="Helical" evidence="1">
    <location>
        <begin position="6"/>
        <end position="28"/>
    </location>
</feature>
<feature type="transmembrane region" description="Helical" evidence="1">
    <location>
        <begin position="48"/>
        <end position="66"/>
    </location>
</feature>
<keyword evidence="1" id="KW-0472">Membrane</keyword>